<dbReference type="InterPro" id="IPR038765">
    <property type="entry name" value="Papain-like_cys_pep_sf"/>
</dbReference>
<dbReference type="Gene3D" id="3.90.1720.10">
    <property type="entry name" value="endopeptidase domain like (from Nostoc punctiforme)"/>
    <property type="match status" value="1"/>
</dbReference>
<gene>
    <name evidence="2" type="ORF">ACFO7U_09450</name>
</gene>
<dbReference type="Proteomes" id="UP001595836">
    <property type="component" value="Unassembled WGS sequence"/>
</dbReference>
<feature type="compositionally biased region" description="Low complexity" evidence="1">
    <location>
        <begin position="207"/>
        <end position="216"/>
    </location>
</feature>
<dbReference type="SUPFAM" id="SSF54001">
    <property type="entry name" value="Cysteine proteinases"/>
    <property type="match status" value="1"/>
</dbReference>
<comment type="caution">
    <text evidence="2">The sequence shown here is derived from an EMBL/GenBank/DDBJ whole genome shotgun (WGS) entry which is preliminary data.</text>
</comment>
<evidence type="ECO:0000313" key="2">
    <source>
        <dbReference type="EMBL" id="MFC4755005.1"/>
    </source>
</evidence>
<name>A0ABV9PRM1_9ACTN</name>
<proteinExistence type="predicted"/>
<organism evidence="2 3">
    <name type="scientific">Dietzia aurantiaca</name>
    <dbReference type="NCBI Taxonomy" id="983873"/>
    <lineage>
        <taxon>Bacteria</taxon>
        <taxon>Bacillati</taxon>
        <taxon>Actinomycetota</taxon>
        <taxon>Actinomycetes</taxon>
        <taxon>Mycobacteriales</taxon>
        <taxon>Dietziaceae</taxon>
        <taxon>Dietzia</taxon>
    </lineage>
</organism>
<sequence>MTVDTVPLAAATERTRTGDLWVFRGRSTADRLIQTLTNAPVNHVGIAVVLEDMPPLMWHAEMGRALPDVWTGRRQRGVQLHDLEAAVRQWAGPYGQRAWFRQISPEVGPEQEDALLESIARLNGVSFPSAGRLAARWARGRWAAGRSGDVGADEGVGGRAEQCGRKPGEKDDDAGNPDGRRGCSPLPRFRRPRTEAAASPVTAEADGAGSRGPALARGPARRLEAAYCAEVVGATLEEMGILLPAGDTSWYDPGRFWSGDSLPLAPGWGYGREIAVTVSPGAPPR</sequence>
<evidence type="ECO:0000256" key="1">
    <source>
        <dbReference type="SAM" id="MobiDB-lite"/>
    </source>
</evidence>
<dbReference type="RefSeq" id="WP_344991018.1">
    <property type="nucleotide sequence ID" value="NZ_BAABCD010000015.1"/>
</dbReference>
<feature type="region of interest" description="Disordered" evidence="1">
    <location>
        <begin position="144"/>
        <end position="216"/>
    </location>
</feature>
<protein>
    <recommendedName>
        <fullName evidence="4">Guanylate cyclase</fullName>
    </recommendedName>
</protein>
<accession>A0ABV9PRM1</accession>
<evidence type="ECO:0008006" key="4">
    <source>
        <dbReference type="Google" id="ProtNLM"/>
    </source>
</evidence>
<dbReference type="EMBL" id="JBHSHP010000022">
    <property type="protein sequence ID" value="MFC4755005.1"/>
    <property type="molecule type" value="Genomic_DNA"/>
</dbReference>
<keyword evidence="3" id="KW-1185">Reference proteome</keyword>
<evidence type="ECO:0000313" key="3">
    <source>
        <dbReference type="Proteomes" id="UP001595836"/>
    </source>
</evidence>
<reference evidence="3" key="1">
    <citation type="journal article" date="2019" name="Int. J. Syst. Evol. Microbiol.">
        <title>The Global Catalogue of Microorganisms (GCM) 10K type strain sequencing project: providing services to taxonomists for standard genome sequencing and annotation.</title>
        <authorList>
            <consortium name="The Broad Institute Genomics Platform"/>
            <consortium name="The Broad Institute Genome Sequencing Center for Infectious Disease"/>
            <person name="Wu L."/>
            <person name="Ma J."/>
        </authorList>
    </citation>
    <scope>NUCLEOTIDE SEQUENCE [LARGE SCALE GENOMIC DNA]</scope>
    <source>
        <strain evidence="3">JCM 11882</strain>
    </source>
</reference>